<keyword evidence="9" id="KW-1185">Reference proteome</keyword>
<keyword evidence="6" id="KW-1133">Transmembrane helix</keyword>
<evidence type="ECO:0000313" key="9">
    <source>
        <dbReference type="Proteomes" id="UP000214365"/>
    </source>
</evidence>
<evidence type="ECO:0000256" key="2">
    <source>
        <dbReference type="ARBA" id="ARBA00022746"/>
    </source>
</evidence>
<dbReference type="PIRSF" id="PIRSF036492">
    <property type="entry name" value="ALDH"/>
    <property type="match status" value="1"/>
</dbReference>
<dbReference type="GO" id="GO:0016117">
    <property type="term" value="P:carotenoid biosynthetic process"/>
    <property type="evidence" value="ECO:0007669"/>
    <property type="project" value="UniProtKB-KW"/>
</dbReference>
<accession>A0A225ATI4</accession>
<proteinExistence type="inferred from homology"/>
<keyword evidence="6" id="KW-0812">Transmembrane</keyword>
<sequence length="417" mass="46295">MSVDETRTFKSRKTKDLAWRKWQLKQLWWMIEDNEKEIMAAMEQDLNRSNMESLITDLAGARKDILTHLDHIDQWTADEPLGNSYVARKLGLARIRKEPLGVVLIIGAWNFPLLLVLQPLIAAITAGCCAILKPSELTPACMNLLKSLVSAYLDNSAIELVCGGVAEMTQLLEFRFNHIFFTGSATVGRIIGASAARHLTPATLELGGQSPAIVCKSADLDLAAKCIAFSKFLNAGQICLSVNHVFVDPSVYYEFSRRLKYWFLQFLNGQETIDTAIVNSQHFDRLANLLRNTKGIIACGGRGDLESRRMEPTVVLDVDMDDILLREEIFGPICPVLKSDYRSAYNVINQYVSNGYILLQNTNSGGVTVNEVILHAGFPNAPFGGVGGSGHGYYHDFYMIYVLPSQYTATINTKACD</sequence>
<dbReference type="InterPro" id="IPR012394">
    <property type="entry name" value="Aldehyde_DH_NAD(P)"/>
</dbReference>
<dbReference type="RefSeq" id="XP_020117856.1">
    <property type="nucleotide sequence ID" value="XM_020262152.1"/>
</dbReference>
<gene>
    <name evidence="8" type="ORF">UA08_07233</name>
</gene>
<dbReference type="Gene3D" id="3.40.309.10">
    <property type="entry name" value="Aldehyde Dehydrogenase, Chain A, domain 2"/>
    <property type="match status" value="1"/>
</dbReference>
<feature type="domain" description="Aldehyde dehydrogenase" evidence="7">
    <location>
        <begin position="15"/>
        <end position="393"/>
    </location>
</feature>
<keyword evidence="6" id="KW-0472">Membrane</keyword>
<dbReference type="InterPro" id="IPR016163">
    <property type="entry name" value="Ald_DH_C"/>
</dbReference>
<dbReference type="GeneID" id="31006989"/>
<reference evidence="8 9" key="1">
    <citation type="submission" date="2015-06" db="EMBL/GenBank/DDBJ databases">
        <title>Talaromyces atroroseus IBT 11181 draft genome.</title>
        <authorList>
            <person name="Rasmussen K.B."/>
            <person name="Rasmussen S."/>
            <person name="Petersen B."/>
            <person name="Sicheritz-Ponten T."/>
            <person name="Mortensen U.H."/>
            <person name="Thrane U."/>
        </authorList>
    </citation>
    <scope>NUCLEOTIDE SEQUENCE [LARGE SCALE GENOMIC DNA]</scope>
    <source>
        <strain evidence="8 9">IBT 11181</strain>
    </source>
</reference>
<keyword evidence="2" id="KW-0125">Carotenoid biosynthesis</keyword>
<dbReference type="PANTHER" id="PTHR43570">
    <property type="entry name" value="ALDEHYDE DEHYDROGENASE"/>
    <property type="match status" value="1"/>
</dbReference>
<keyword evidence="3 4" id="KW-0560">Oxidoreductase</keyword>
<feature type="transmembrane region" description="Helical" evidence="6">
    <location>
        <begin position="100"/>
        <end position="121"/>
    </location>
</feature>
<evidence type="ECO:0000256" key="4">
    <source>
        <dbReference type="PIRNR" id="PIRNR036492"/>
    </source>
</evidence>
<dbReference type="EMBL" id="LFMY01000011">
    <property type="protein sequence ID" value="OKL57735.1"/>
    <property type="molecule type" value="Genomic_DNA"/>
</dbReference>
<comment type="caution">
    <text evidence="8">The sequence shown here is derived from an EMBL/GenBank/DDBJ whole genome shotgun (WGS) entry which is preliminary data.</text>
</comment>
<dbReference type="STRING" id="1441469.A0A225ATI4"/>
<dbReference type="InterPro" id="IPR016162">
    <property type="entry name" value="Ald_DH_N"/>
</dbReference>
<dbReference type="GO" id="GO:0004029">
    <property type="term" value="F:aldehyde dehydrogenase (NAD+) activity"/>
    <property type="evidence" value="ECO:0007669"/>
    <property type="project" value="TreeGrafter"/>
</dbReference>
<dbReference type="FunFam" id="3.40.605.10:FF:000004">
    <property type="entry name" value="Aldehyde dehydrogenase"/>
    <property type="match status" value="1"/>
</dbReference>
<name>A0A225ATI4_TALAT</name>
<dbReference type="InterPro" id="IPR016161">
    <property type="entry name" value="Ald_DH/histidinol_DH"/>
</dbReference>
<dbReference type="SUPFAM" id="SSF53720">
    <property type="entry name" value="ALDH-like"/>
    <property type="match status" value="1"/>
</dbReference>
<evidence type="ECO:0000259" key="7">
    <source>
        <dbReference type="Pfam" id="PF00171"/>
    </source>
</evidence>
<dbReference type="AlphaFoldDB" id="A0A225ATI4"/>
<dbReference type="GO" id="GO:0006081">
    <property type="term" value="P:aldehyde metabolic process"/>
    <property type="evidence" value="ECO:0007669"/>
    <property type="project" value="InterPro"/>
</dbReference>
<feature type="active site" evidence="5">
    <location>
        <position position="239"/>
    </location>
</feature>
<evidence type="ECO:0000256" key="3">
    <source>
        <dbReference type="ARBA" id="ARBA00023002"/>
    </source>
</evidence>
<dbReference type="Gene3D" id="3.40.605.10">
    <property type="entry name" value="Aldehyde Dehydrogenase, Chain A, domain 1"/>
    <property type="match status" value="1"/>
</dbReference>
<evidence type="ECO:0000256" key="5">
    <source>
        <dbReference type="PIRSR" id="PIRSR036492-1"/>
    </source>
</evidence>
<dbReference type="InterPro" id="IPR015590">
    <property type="entry name" value="Aldehyde_DH_dom"/>
</dbReference>
<evidence type="ECO:0000313" key="8">
    <source>
        <dbReference type="EMBL" id="OKL57735.1"/>
    </source>
</evidence>
<dbReference type="PANTHER" id="PTHR43570:SF16">
    <property type="entry name" value="ALDEHYDE DEHYDROGENASE TYPE III, ISOFORM Q"/>
    <property type="match status" value="1"/>
</dbReference>
<dbReference type="Pfam" id="PF00171">
    <property type="entry name" value="Aldedh"/>
    <property type="match status" value="1"/>
</dbReference>
<evidence type="ECO:0000256" key="6">
    <source>
        <dbReference type="SAM" id="Phobius"/>
    </source>
</evidence>
<comment type="similarity">
    <text evidence="1 4">Belongs to the aldehyde dehydrogenase family.</text>
</comment>
<protein>
    <recommendedName>
        <fullName evidence="4">Aldehyde dehydrogenase</fullName>
    </recommendedName>
</protein>
<dbReference type="OrthoDB" id="440325at2759"/>
<dbReference type="Proteomes" id="UP000214365">
    <property type="component" value="Unassembled WGS sequence"/>
</dbReference>
<feature type="active site" evidence="5">
    <location>
        <position position="205"/>
    </location>
</feature>
<evidence type="ECO:0000256" key="1">
    <source>
        <dbReference type="ARBA" id="ARBA00009986"/>
    </source>
</evidence>
<dbReference type="GO" id="GO:0005737">
    <property type="term" value="C:cytoplasm"/>
    <property type="evidence" value="ECO:0007669"/>
    <property type="project" value="TreeGrafter"/>
</dbReference>
<organism evidence="8 9">
    <name type="scientific">Talaromyces atroroseus</name>
    <dbReference type="NCBI Taxonomy" id="1441469"/>
    <lineage>
        <taxon>Eukaryota</taxon>
        <taxon>Fungi</taxon>
        <taxon>Dikarya</taxon>
        <taxon>Ascomycota</taxon>
        <taxon>Pezizomycotina</taxon>
        <taxon>Eurotiomycetes</taxon>
        <taxon>Eurotiomycetidae</taxon>
        <taxon>Eurotiales</taxon>
        <taxon>Trichocomaceae</taxon>
        <taxon>Talaromyces</taxon>
        <taxon>Talaromyces sect. Trachyspermi</taxon>
    </lineage>
</organism>